<protein>
    <submittedName>
        <fullName evidence="3">Methyltransferase domain-containing protein</fullName>
    </submittedName>
</protein>
<organism evidence="3 4">
    <name type="scientific">Novosphingobium ovatum</name>
    <dbReference type="NCBI Taxonomy" id="1908523"/>
    <lineage>
        <taxon>Bacteria</taxon>
        <taxon>Pseudomonadati</taxon>
        <taxon>Pseudomonadota</taxon>
        <taxon>Alphaproteobacteria</taxon>
        <taxon>Sphingomonadales</taxon>
        <taxon>Sphingomonadaceae</taxon>
        <taxon>Novosphingobium</taxon>
    </lineage>
</organism>
<dbReference type="InterPro" id="IPR013216">
    <property type="entry name" value="Methyltransf_11"/>
</dbReference>
<dbReference type="CDD" id="cd02440">
    <property type="entry name" value="AdoMet_MTases"/>
    <property type="match status" value="1"/>
</dbReference>
<dbReference type="EMBL" id="JAAAPO010000002">
    <property type="protein sequence ID" value="NBC35931.1"/>
    <property type="molecule type" value="Genomic_DNA"/>
</dbReference>
<evidence type="ECO:0000313" key="3">
    <source>
        <dbReference type="EMBL" id="NBC35931.1"/>
    </source>
</evidence>
<sequence length="321" mass="35472">MNAYAIYEHHDKRTATPVNSAKDLAPILSCPICNGDISANLACLNCGKTFPVLNDQPAMFNFDKSIFTRDGIVPNLEHRISGMKSSTLGRLLQNITYGGPSEQSKANVDALVKICEARNNPRVLIIGGGTVGTLAELYGREAINIVGTDVYASDITTLACDAHHMPSKDGVFDAVVIQAVLEHVLDPALVVHEIFRVLADDGVVYAETPFMQHVHEGAYDFTRFTRSGHRWLFRNFTQIRAGSLLGPGIMLLWSIRYFLRSLGFGAKLTALITSCFFWIRFIQSRQNAPQNDDASSGFFFMGTKSQSPLRANQMPAYYDAR</sequence>
<name>A0ABW9XBK9_9SPHN</name>
<evidence type="ECO:0000313" key="4">
    <source>
        <dbReference type="Proteomes" id="UP000753724"/>
    </source>
</evidence>
<keyword evidence="1" id="KW-1133">Transmembrane helix</keyword>
<dbReference type="InterPro" id="IPR029063">
    <property type="entry name" value="SAM-dependent_MTases_sf"/>
</dbReference>
<keyword evidence="1" id="KW-0812">Transmembrane</keyword>
<dbReference type="Gene3D" id="3.40.50.150">
    <property type="entry name" value="Vaccinia Virus protein VP39"/>
    <property type="match status" value="1"/>
</dbReference>
<dbReference type="RefSeq" id="WP_161717216.1">
    <property type="nucleotide sequence ID" value="NZ_JAAAPO010000002.1"/>
</dbReference>
<evidence type="ECO:0000259" key="2">
    <source>
        <dbReference type="Pfam" id="PF08241"/>
    </source>
</evidence>
<keyword evidence="3" id="KW-0808">Transferase</keyword>
<comment type="caution">
    <text evidence="3">The sequence shown here is derived from an EMBL/GenBank/DDBJ whole genome shotgun (WGS) entry which is preliminary data.</text>
</comment>
<dbReference type="SUPFAM" id="SSF53335">
    <property type="entry name" value="S-adenosyl-L-methionine-dependent methyltransferases"/>
    <property type="match status" value="1"/>
</dbReference>
<keyword evidence="1" id="KW-0472">Membrane</keyword>
<reference evidence="4" key="1">
    <citation type="submission" date="2020-01" db="EMBL/GenBank/DDBJ databases">
        <title>Sphingomonas sp. strain CSW-10.</title>
        <authorList>
            <person name="Chen W.-M."/>
        </authorList>
    </citation>
    <scope>NUCLEOTIDE SEQUENCE [LARGE SCALE GENOMIC DNA]</scope>
    <source>
        <strain evidence="4">FSY-8</strain>
    </source>
</reference>
<dbReference type="Pfam" id="PF08241">
    <property type="entry name" value="Methyltransf_11"/>
    <property type="match status" value="1"/>
</dbReference>
<keyword evidence="3" id="KW-0489">Methyltransferase</keyword>
<feature type="transmembrane region" description="Helical" evidence="1">
    <location>
        <begin position="264"/>
        <end position="282"/>
    </location>
</feature>
<proteinExistence type="predicted"/>
<keyword evidence="4" id="KW-1185">Reference proteome</keyword>
<dbReference type="Proteomes" id="UP000753724">
    <property type="component" value="Unassembled WGS sequence"/>
</dbReference>
<evidence type="ECO:0000256" key="1">
    <source>
        <dbReference type="SAM" id="Phobius"/>
    </source>
</evidence>
<dbReference type="GO" id="GO:0032259">
    <property type="term" value="P:methylation"/>
    <property type="evidence" value="ECO:0007669"/>
    <property type="project" value="UniProtKB-KW"/>
</dbReference>
<feature type="domain" description="Methyltransferase type 11" evidence="2">
    <location>
        <begin position="127"/>
        <end position="205"/>
    </location>
</feature>
<dbReference type="SUPFAM" id="SSF158997">
    <property type="entry name" value="Trm112p-like"/>
    <property type="match status" value="1"/>
</dbReference>
<gene>
    <name evidence="3" type="ORF">GTZ99_05105</name>
</gene>
<accession>A0ABW9XBK9</accession>
<dbReference type="GO" id="GO:0008168">
    <property type="term" value="F:methyltransferase activity"/>
    <property type="evidence" value="ECO:0007669"/>
    <property type="project" value="UniProtKB-KW"/>
</dbReference>